<dbReference type="AlphaFoldDB" id="D8UBT9"/>
<dbReference type="InParanoid" id="D8UBT9"/>
<dbReference type="OrthoDB" id="550916at2759"/>
<keyword evidence="3" id="KW-1185">Reference proteome</keyword>
<protein>
    <recommendedName>
        <fullName evidence="4">ARID domain-containing protein</fullName>
    </recommendedName>
</protein>
<feature type="compositionally biased region" description="Basic residues" evidence="1">
    <location>
        <begin position="387"/>
        <end position="410"/>
    </location>
</feature>
<accession>D8UBT9</accession>
<feature type="compositionally biased region" description="Basic and acidic residues" evidence="1">
    <location>
        <begin position="1"/>
        <end position="15"/>
    </location>
</feature>
<name>D8UBT9_VOLCA</name>
<feature type="region of interest" description="Disordered" evidence="1">
    <location>
        <begin position="379"/>
        <end position="482"/>
    </location>
</feature>
<feature type="compositionally biased region" description="Low complexity" evidence="1">
    <location>
        <begin position="411"/>
        <end position="421"/>
    </location>
</feature>
<sequence>MKPEAANERAKDAQRQKPASNGSGQNSPVTAGAVLAAGRSVQLGRMSHADLMSLAERHNKELGLVGDVMMPTMRGVAEVATVRPPAVHPFTVGGGSRKDEYQAAWKSLSKRTGVPLMSSVEGTQQAAAVAAGTGGRTARPTFATAITAATAAEVPAAANQAAPQPTHVQMYGLGEQPLQQVQFVEALTAWLGVGPIDLPLLAPGAPPLSLRRLFMEVLEAGGSRPGSGPGSGVGAAEAPGGGSGSRAVGDGSGNGGGGGGSSRCVSWEALAGRLQGDETLGDLLQQVYDAFLLPLERRLPRGTRPARVEAWMQEDLRRRVQLRGEDLAPPAEQTWPGASPCHTPASQSQLSPPGSLIAADAMRALRTAAVAAPSLLPGVIVPSGGSKRARASSRGGRRGGKAASSRKRARGTGAAVEAAAEPGRDGTLGGVRGAAGSPTTQATGAMGTKADADGGAGGFGGDGGGGAEGSGGGGGSSLGPELTDPKASALLVVVASLRELRAGPPGCTSTRVPDLRANFMARRGDSGGGAQTPVLGGLEVENGTREGAQPLADGEDASAASRGPGAAAQRGPRQAKRQRQEDPGTAGPSPLPPRHRSGPPIPPSQQQRQQQQQQAERRYDHPGSSSQQAVPLQRRHDSRPKQHGREVPQPSPPPQQEPWEQQQTQRDRDRDREHSRRRGSDDWRRSSPYSQPAPSSHQLQRPAHRTSGSAVPLMSAAATSPYEWRPALPMLRQAHRAPPPPTVPPAVQQHLEEMRRHAQAARSQPYHGGGGGGGSGSYYYERPSPVAERDIGRFEPGPGGFGGVGDWDEMGNGGGGGGWGYGGARDVH</sequence>
<proteinExistence type="predicted"/>
<dbReference type="EMBL" id="GL378378">
    <property type="protein sequence ID" value="EFJ42881.1"/>
    <property type="molecule type" value="Genomic_DNA"/>
</dbReference>
<dbReference type="Proteomes" id="UP000001058">
    <property type="component" value="Unassembled WGS sequence"/>
</dbReference>
<organism evidence="3">
    <name type="scientific">Volvox carteri f. nagariensis</name>
    <dbReference type="NCBI Taxonomy" id="3068"/>
    <lineage>
        <taxon>Eukaryota</taxon>
        <taxon>Viridiplantae</taxon>
        <taxon>Chlorophyta</taxon>
        <taxon>core chlorophytes</taxon>
        <taxon>Chlorophyceae</taxon>
        <taxon>CS clade</taxon>
        <taxon>Chlamydomonadales</taxon>
        <taxon>Volvocaceae</taxon>
        <taxon>Volvox</taxon>
    </lineage>
</organism>
<reference evidence="2 3" key="1">
    <citation type="journal article" date="2010" name="Science">
        <title>Genomic analysis of organismal complexity in the multicellular green alga Volvox carteri.</title>
        <authorList>
            <person name="Prochnik S.E."/>
            <person name="Umen J."/>
            <person name="Nedelcu A.M."/>
            <person name="Hallmann A."/>
            <person name="Miller S.M."/>
            <person name="Nishii I."/>
            <person name="Ferris P."/>
            <person name="Kuo A."/>
            <person name="Mitros T."/>
            <person name="Fritz-Laylin L.K."/>
            <person name="Hellsten U."/>
            <person name="Chapman J."/>
            <person name="Simakov O."/>
            <person name="Rensing S.A."/>
            <person name="Terry A."/>
            <person name="Pangilinan J."/>
            <person name="Kapitonov V."/>
            <person name="Jurka J."/>
            <person name="Salamov A."/>
            <person name="Shapiro H."/>
            <person name="Schmutz J."/>
            <person name="Grimwood J."/>
            <person name="Lindquist E."/>
            <person name="Lucas S."/>
            <person name="Grigoriev I.V."/>
            <person name="Schmitt R."/>
            <person name="Kirk D."/>
            <person name="Rokhsar D.S."/>
        </authorList>
    </citation>
    <scope>NUCLEOTIDE SEQUENCE [LARGE SCALE GENOMIC DNA]</scope>
    <source>
        <strain evidence="3">f. Nagariensis / Eve</strain>
    </source>
</reference>
<feature type="compositionally biased region" description="Low complexity" evidence="1">
    <location>
        <begin position="557"/>
        <end position="572"/>
    </location>
</feature>
<feature type="compositionally biased region" description="Polar residues" evidence="1">
    <location>
        <begin position="17"/>
        <end position="29"/>
    </location>
</feature>
<dbReference type="KEGG" id="vcn:VOLCADRAFT_97072"/>
<dbReference type="STRING" id="3068.D8UBT9"/>
<feature type="region of interest" description="Disordered" evidence="1">
    <location>
        <begin position="753"/>
        <end position="828"/>
    </location>
</feature>
<evidence type="ECO:0000313" key="3">
    <source>
        <dbReference type="Proteomes" id="UP000001058"/>
    </source>
</evidence>
<feature type="compositionally biased region" description="Gly residues" evidence="1">
    <location>
        <begin position="767"/>
        <end position="776"/>
    </location>
</feature>
<feature type="compositionally biased region" description="Low complexity" evidence="1">
    <location>
        <begin position="604"/>
        <end position="614"/>
    </location>
</feature>
<feature type="region of interest" description="Disordered" evidence="1">
    <location>
        <begin position="222"/>
        <end position="261"/>
    </location>
</feature>
<feature type="compositionally biased region" description="Gly residues" evidence="1">
    <location>
        <begin position="223"/>
        <end position="261"/>
    </location>
</feature>
<evidence type="ECO:0000313" key="2">
    <source>
        <dbReference type="EMBL" id="EFJ42881.1"/>
    </source>
</evidence>
<feature type="compositionally biased region" description="Gly residues" evidence="1">
    <location>
        <begin position="454"/>
        <end position="477"/>
    </location>
</feature>
<gene>
    <name evidence="2" type="ORF">VOLCADRAFT_97072</name>
</gene>
<feature type="region of interest" description="Disordered" evidence="1">
    <location>
        <begin position="1"/>
        <end position="29"/>
    </location>
</feature>
<evidence type="ECO:0000256" key="1">
    <source>
        <dbReference type="SAM" id="MobiDB-lite"/>
    </source>
</evidence>
<dbReference type="GeneID" id="9626584"/>
<feature type="compositionally biased region" description="Basic and acidic residues" evidence="1">
    <location>
        <begin position="665"/>
        <end position="685"/>
    </location>
</feature>
<feature type="compositionally biased region" description="Polar residues" evidence="1">
    <location>
        <begin position="688"/>
        <end position="699"/>
    </location>
</feature>
<feature type="region of interest" description="Disordered" evidence="1">
    <location>
        <begin position="520"/>
        <end position="714"/>
    </location>
</feature>
<dbReference type="RefSeq" id="XP_002956141.1">
    <property type="nucleotide sequence ID" value="XM_002956095.1"/>
</dbReference>
<evidence type="ECO:0008006" key="4">
    <source>
        <dbReference type="Google" id="ProtNLM"/>
    </source>
</evidence>
<feature type="compositionally biased region" description="Gly residues" evidence="1">
    <location>
        <begin position="797"/>
        <end position="828"/>
    </location>
</feature>
<feature type="region of interest" description="Disordered" evidence="1">
    <location>
        <begin position="329"/>
        <end position="352"/>
    </location>
</feature>